<dbReference type="Gene3D" id="3.30.710.10">
    <property type="entry name" value="Potassium Channel Kv1.1, Chain A"/>
    <property type="match status" value="1"/>
</dbReference>
<name>A0A9P5SJX8_9FUNG</name>
<evidence type="ECO:0000259" key="1">
    <source>
        <dbReference type="PROSITE" id="PS50097"/>
    </source>
</evidence>
<evidence type="ECO:0000313" key="2">
    <source>
        <dbReference type="EMBL" id="KAF9329649.1"/>
    </source>
</evidence>
<accession>A0A9P5SJX8</accession>
<comment type="caution">
    <text evidence="2">The sequence shown here is derived from an EMBL/GenBank/DDBJ whole genome shotgun (WGS) entry which is preliminary data.</text>
</comment>
<protein>
    <recommendedName>
        <fullName evidence="1">BTB domain-containing protein</fullName>
    </recommendedName>
</protein>
<dbReference type="InterPro" id="IPR011333">
    <property type="entry name" value="SKP1/BTB/POZ_sf"/>
</dbReference>
<dbReference type="AlphaFoldDB" id="A0A9P5SJX8"/>
<feature type="domain" description="BTB" evidence="1">
    <location>
        <begin position="90"/>
        <end position="172"/>
    </location>
</feature>
<sequence>MANLPIFQSLRVLSDHEKYVNAERVYGLNKDKCVLIFEIRLSDVSVDKWVVFDVILSTSKDSVSDLKATERSYTICKSVVMLLMKDIGTMDIALTFGISGRARNGALWAHRSVLEQQSGLAKLISKLKAVEGSWTDSGVAASVQSYHVTEFSLESYCVLIRYMYTGIIDLEVDLNDSAIGFPPNQPFTIACKERPTVKGLLVDCSGVQDLRAHCRSRIIASTDVRNVLSILFGYAYRFKDLKSVVLKFVVNHLDKLNAGDMNPFEE</sequence>
<dbReference type="InterPro" id="IPR000210">
    <property type="entry name" value="BTB/POZ_dom"/>
</dbReference>
<evidence type="ECO:0000313" key="3">
    <source>
        <dbReference type="Proteomes" id="UP000696485"/>
    </source>
</evidence>
<organism evidence="2 3">
    <name type="scientific">Podila minutissima</name>
    <dbReference type="NCBI Taxonomy" id="64525"/>
    <lineage>
        <taxon>Eukaryota</taxon>
        <taxon>Fungi</taxon>
        <taxon>Fungi incertae sedis</taxon>
        <taxon>Mucoromycota</taxon>
        <taxon>Mortierellomycotina</taxon>
        <taxon>Mortierellomycetes</taxon>
        <taxon>Mortierellales</taxon>
        <taxon>Mortierellaceae</taxon>
        <taxon>Podila</taxon>
    </lineage>
</organism>
<proteinExistence type="predicted"/>
<dbReference type="PROSITE" id="PS50097">
    <property type="entry name" value="BTB"/>
    <property type="match status" value="1"/>
</dbReference>
<dbReference type="EMBL" id="JAAAUY010000457">
    <property type="protein sequence ID" value="KAF9329649.1"/>
    <property type="molecule type" value="Genomic_DNA"/>
</dbReference>
<gene>
    <name evidence="2" type="ORF">BG006_007293</name>
</gene>
<keyword evidence="3" id="KW-1185">Reference proteome</keyword>
<reference evidence="2" key="1">
    <citation type="journal article" date="2020" name="Fungal Divers.">
        <title>Resolving the Mortierellaceae phylogeny through synthesis of multi-gene phylogenetics and phylogenomics.</title>
        <authorList>
            <person name="Vandepol N."/>
            <person name="Liber J."/>
            <person name="Desiro A."/>
            <person name="Na H."/>
            <person name="Kennedy M."/>
            <person name="Barry K."/>
            <person name="Grigoriev I.V."/>
            <person name="Miller A.N."/>
            <person name="O'Donnell K."/>
            <person name="Stajich J.E."/>
            <person name="Bonito G."/>
        </authorList>
    </citation>
    <scope>NUCLEOTIDE SEQUENCE</scope>
    <source>
        <strain evidence="2">NVP1</strain>
    </source>
</reference>
<dbReference type="Proteomes" id="UP000696485">
    <property type="component" value="Unassembled WGS sequence"/>
</dbReference>